<comment type="caution">
    <text evidence="1">The sequence shown here is derived from an EMBL/GenBank/DDBJ whole genome shotgun (WGS) entry which is preliminary data.</text>
</comment>
<accession>A0ACB5T564</accession>
<proteinExistence type="predicted"/>
<dbReference type="EMBL" id="BSXS01003479">
    <property type="protein sequence ID" value="GME81384.1"/>
    <property type="molecule type" value="Genomic_DNA"/>
</dbReference>
<gene>
    <name evidence="1" type="ORF">Amon02_000490000</name>
</gene>
<evidence type="ECO:0000313" key="1">
    <source>
        <dbReference type="EMBL" id="GME81384.1"/>
    </source>
</evidence>
<protein>
    <submittedName>
        <fullName evidence="1">Unnamed protein product</fullName>
    </submittedName>
</protein>
<reference evidence="1" key="1">
    <citation type="submission" date="2023-04" db="EMBL/GenBank/DDBJ databases">
        <title>Ambrosiozyma monospora NBRC 10751.</title>
        <authorList>
            <person name="Ichikawa N."/>
            <person name="Sato H."/>
            <person name="Tonouchi N."/>
        </authorList>
    </citation>
    <scope>NUCLEOTIDE SEQUENCE</scope>
    <source>
        <strain evidence="1">NBRC 10751</strain>
    </source>
</reference>
<dbReference type="Proteomes" id="UP001165064">
    <property type="component" value="Unassembled WGS sequence"/>
</dbReference>
<organism evidence="1 2">
    <name type="scientific">Ambrosiozyma monospora</name>
    <name type="common">Yeast</name>
    <name type="synonym">Endomycopsis monosporus</name>
    <dbReference type="NCBI Taxonomy" id="43982"/>
    <lineage>
        <taxon>Eukaryota</taxon>
        <taxon>Fungi</taxon>
        <taxon>Dikarya</taxon>
        <taxon>Ascomycota</taxon>
        <taxon>Saccharomycotina</taxon>
        <taxon>Pichiomycetes</taxon>
        <taxon>Pichiales</taxon>
        <taxon>Pichiaceae</taxon>
        <taxon>Ambrosiozyma</taxon>
    </lineage>
</organism>
<evidence type="ECO:0000313" key="2">
    <source>
        <dbReference type="Proteomes" id="UP001165064"/>
    </source>
</evidence>
<sequence>MIGLSAAIGLFPIFLILLTIILTSLAFVAITYAISMWVLGYFELNLPSRSILTFFADRIPPSVGISETGGSKKETKKKPDKAISNNNARLPSAPVAEIDVALPEGTRDITKDDLPEAVTKLQPDITDNGASQADDDEGGDDITPLKDQGSQK</sequence>
<keyword evidence="2" id="KW-1185">Reference proteome</keyword>
<name>A0ACB5T564_AMBMO</name>